<keyword evidence="9" id="KW-0804">Transcription</keyword>
<evidence type="ECO:0000256" key="2">
    <source>
        <dbReference type="ARBA" id="ARBA00022466"/>
    </source>
</evidence>
<protein>
    <recommendedName>
        <fullName evidence="1">Mercuric resistance operon regulatory protein</fullName>
    </recommendedName>
</protein>
<keyword evidence="2" id="KW-0475">Mercuric resistance</keyword>
<dbReference type="Gene3D" id="1.10.1660.10">
    <property type="match status" value="1"/>
</dbReference>
<reference evidence="14" key="1">
    <citation type="journal article" date="2019" name="Int. J. Syst. Evol. Microbiol.">
        <title>The Global Catalogue of Microorganisms (GCM) 10K type strain sequencing project: providing services to taxonomists for standard genome sequencing and annotation.</title>
        <authorList>
            <consortium name="The Broad Institute Genomics Platform"/>
            <consortium name="The Broad Institute Genome Sequencing Center for Infectious Disease"/>
            <person name="Wu L."/>
            <person name="Ma J."/>
        </authorList>
    </citation>
    <scope>NUCLEOTIDE SEQUENCE [LARGE SCALE GENOMIC DNA]</scope>
    <source>
        <strain evidence="14">CGMCC 1.12449</strain>
    </source>
</reference>
<dbReference type="EMBL" id="JBHUEL010000009">
    <property type="protein sequence ID" value="MFD1767243.1"/>
    <property type="molecule type" value="Genomic_DNA"/>
</dbReference>
<dbReference type="PANTHER" id="PTHR30204">
    <property type="entry name" value="REDOX-CYCLING DRUG-SENSING TRANSCRIPTIONAL ACTIVATOR SOXR"/>
    <property type="match status" value="1"/>
</dbReference>
<feature type="coiled-coil region" evidence="11">
    <location>
        <begin position="81"/>
        <end position="111"/>
    </location>
</feature>
<dbReference type="Proteomes" id="UP001597215">
    <property type="component" value="Unassembled WGS sequence"/>
</dbReference>
<dbReference type="CDD" id="cd04783">
    <property type="entry name" value="HTH_MerR1"/>
    <property type="match status" value="1"/>
</dbReference>
<keyword evidence="3" id="KW-0678">Repressor</keyword>
<sequence length="129" mass="13988">MNAMTIGKLAAAGGVGVETIRFYQRRGLLAEPDRDAGIRRYDGNDLRRLRFVRQAQAAGFTLDEIGQLLALDATDDRNRARAMAEARIVALDQKIAELQHARNALAGLATECTSGSSGACPIIRAFERS</sequence>
<evidence type="ECO:0000313" key="13">
    <source>
        <dbReference type="EMBL" id="MFD1767243.1"/>
    </source>
</evidence>
<keyword evidence="5" id="KW-0476">Mercury</keyword>
<organism evidence="13 14">
    <name type="scientific">Sphingorhabdus buctiana</name>
    <dbReference type="NCBI Taxonomy" id="1508805"/>
    <lineage>
        <taxon>Bacteria</taxon>
        <taxon>Pseudomonadati</taxon>
        <taxon>Pseudomonadota</taxon>
        <taxon>Alphaproteobacteria</taxon>
        <taxon>Sphingomonadales</taxon>
        <taxon>Sphingomonadaceae</taxon>
        <taxon>Sphingorhabdus</taxon>
    </lineage>
</organism>
<feature type="domain" description="HTH merR-type" evidence="12">
    <location>
        <begin position="3"/>
        <end position="71"/>
    </location>
</feature>
<dbReference type="SMART" id="SM00422">
    <property type="entry name" value="HTH_MERR"/>
    <property type="match status" value="1"/>
</dbReference>
<keyword evidence="14" id="KW-1185">Reference proteome</keyword>
<dbReference type="SUPFAM" id="SSF46955">
    <property type="entry name" value="Putative DNA-binding domain"/>
    <property type="match status" value="1"/>
</dbReference>
<dbReference type="RefSeq" id="WP_381514409.1">
    <property type="nucleotide sequence ID" value="NZ_JBHUEL010000009.1"/>
</dbReference>
<evidence type="ECO:0000256" key="3">
    <source>
        <dbReference type="ARBA" id="ARBA00022491"/>
    </source>
</evidence>
<keyword evidence="11" id="KW-0175">Coiled coil</keyword>
<name>A0ABW4MEY9_9SPHN</name>
<dbReference type="InterPro" id="IPR009061">
    <property type="entry name" value="DNA-bd_dom_put_sf"/>
</dbReference>
<evidence type="ECO:0000256" key="4">
    <source>
        <dbReference type="ARBA" id="ARBA00022723"/>
    </source>
</evidence>
<keyword evidence="6" id="KW-0805">Transcription regulation</keyword>
<evidence type="ECO:0000313" key="14">
    <source>
        <dbReference type="Proteomes" id="UP001597215"/>
    </source>
</evidence>
<keyword evidence="7" id="KW-0238">DNA-binding</keyword>
<dbReference type="InterPro" id="IPR047057">
    <property type="entry name" value="MerR_fam"/>
</dbReference>
<dbReference type="InterPro" id="IPR000551">
    <property type="entry name" value="MerR-type_HTH_dom"/>
</dbReference>
<dbReference type="PROSITE" id="PS50937">
    <property type="entry name" value="HTH_MERR_2"/>
    <property type="match status" value="1"/>
</dbReference>
<comment type="caution">
    <text evidence="13">The sequence shown here is derived from an EMBL/GenBank/DDBJ whole genome shotgun (WGS) entry which is preliminary data.</text>
</comment>
<gene>
    <name evidence="13" type="ORF">ACFSAG_10360</name>
</gene>
<evidence type="ECO:0000259" key="12">
    <source>
        <dbReference type="PROSITE" id="PS50937"/>
    </source>
</evidence>
<evidence type="ECO:0000256" key="6">
    <source>
        <dbReference type="ARBA" id="ARBA00023015"/>
    </source>
</evidence>
<dbReference type="PANTHER" id="PTHR30204:SF69">
    <property type="entry name" value="MERR-FAMILY TRANSCRIPTIONAL REGULATOR"/>
    <property type="match status" value="1"/>
</dbReference>
<evidence type="ECO:0000256" key="8">
    <source>
        <dbReference type="ARBA" id="ARBA00023159"/>
    </source>
</evidence>
<dbReference type="Pfam" id="PF13411">
    <property type="entry name" value="MerR_1"/>
    <property type="match status" value="1"/>
</dbReference>
<comment type="function">
    <text evidence="10">Mediates the mercuric-dependent induction of mercury resistance operon. In the absence of mercury MerR represses transcription by binding tightly to the mer operator region; when mercury is present the dimeric complex binds a single ion and becomes a potent transcriptional activator, while remaining bound to the mer site.</text>
</comment>
<keyword evidence="8" id="KW-0010">Activator</keyword>
<evidence type="ECO:0000256" key="7">
    <source>
        <dbReference type="ARBA" id="ARBA00023125"/>
    </source>
</evidence>
<accession>A0ABW4MEY9</accession>
<proteinExistence type="predicted"/>
<evidence type="ECO:0000256" key="1">
    <source>
        <dbReference type="ARBA" id="ARBA00017146"/>
    </source>
</evidence>
<dbReference type="PRINTS" id="PR00040">
    <property type="entry name" value="HTHMERR"/>
</dbReference>
<dbReference type="InterPro" id="IPR011794">
    <property type="entry name" value="MerR"/>
</dbReference>
<evidence type="ECO:0000256" key="11">
    <source>
        <dbReference type="SAM" id="Coils"/>
    </source>
</evidence>
<keyword evidence="4" id="KW-0479">Metal-binding</keyword>
<evidence type="ECO:0000256" key="10">
    <source>
        <dbReference type="ARBA" id="ARBA00024874"/>
    </source>
</evidence>
<evidence type="ECO:0000256" key="9">
    <source>
        <dbReference type="ARBA" id="ARBA00023163"/>
    </source>
</evidence>
<evidence type="ECO:0000256" key="5">
    <source>
        <dbReference type="ARBA" id="ARBA00022914"/>
    </source>
</evidence>